<dbReference type="EC" id="2.1.1.222" evidence="5"/>
<dbReference type="CDD" id="cd02440">
    <property type="entry name" value="AdoMet_MTases"/>
    <property type="match status" value="1"/>
</dbReference>
<evidence type="ECO:0000256" key="2">
    <source>
        <dbReference type="ARBA" id="ARBA00022679"/>
    </source>
</evidence>
<evidence type="ECO:0000256" key="4">
    <source>
        <dbReference type="ARBA" id="ARBA00022691"/>
    </source>
</evidence>
<dbReference type="PANTHER" id="PTHR43464:SF19">
    <property type="entry name" value="UBIQUINONE BIOSYNTHESIS O-METHYLTRANSFERASE, MITOCHONDRIAL"/>
    <property type="match status" value="1"/>
</dbReference>
<comment type="catalytic activity">
    <reaction evidence="5">
        <text>a 3-demethylubiquinol + S-adenosyl-L-methionine = a ubiquinol + S-adenosyl-L-homocysteine + H(+)</text>
        <dbReference type="Rhea" id="RHEA:44380"/>
        <dbReference type="Rhea" id="RHEA-COMP:9566"/>
        <dbReference type="Rhea" id="RHEA-COMP:10914"/>
        <dbReference type="ChEBI" id="CHEBI:15378"/>
        <dbReference type="ChEBI" id="CHEBI:17976"/>
        <dbReference type="ChEBI" id="CHEBI:57856"/>
        <dbReference type="ChEBI" id="CHEBI:59789"/>
        <dbReference type="ChEBI" id="CHEBI:84422"/>
        <dbReference type="EC" id="2.1.1.64"/>
    </reaction>
</comment>
<keyword evidence="1 5" id="KW-0489">Methyltransferase</keyword>
<dbReference type="Proteomes" id="UP000739411">
    <property type="component" value="Unassembled WGS sequence"/>
</dbReference>
<dbReference type="FunFam" id="3.40.50.150:FF:000028">
    <property type="entry name" value="Ubiquinone biosynthesis O-methyltransferase"/>
    <property type="match status" value="1"/>
</dbReference>
<evidence type="ECO:0000313" key="7">
    <source>
        <dbReference type="EMBL" id="MBK7416441.1"/>
    </source>
</evidence>
<organism evidence="7 8">
    <name type="scientific">Candidatus Dechloromonas phosphorivorans</name>
    <dbReference type="NCBI Taxonomy" id="2899244"/>
    <lineage>
        <taxon>Bacteria</taxon>
        <taxon>Pseudomonadati</taxon>
        <taxon>Pseudomonadota</taxon>
        <taxon>Betaproteobacteria</taxon>
        <taxon>Rhodocyclales</taxon>
        <taxon>Azonexaceae</taxon>
        <taxon>Dechloromonas</taxon>
    </lineage>
</organism>
<gene>
    <name evidence="5 7" type="primary">ubiG</name>
    <name evidence="7" type="ORF">IPJ38_16425</name>
</gene>
<dbReference type="InterPro" id="IPR013216">
    <property type="entry name" value="Methyltransf_11"/>
</dbReference>
<name>A0A935KD09_9RHOO</name>
<dbReference type="GO" id="GO:0010420">
    <property type="term" value="F:polyprenyldihydroxybenzoate methyltransferase activity"/>
    <property type="evidence" value="ECO:0007669"/>
    <property type="project" value="InterPro"/>
</dbReference>
<dbReference type="Gene3D" id="3.40.50.150">
    <property type="entry name" value="Vaccinia Virus protein VP39"/>
    <property type="match status" value="1"/>
</dbReference>
<protein>
    <recommendedName>
        <fullName evidence="5">Ubiquinone biosynthesis O-methyltransferase</fullName>
    </recommendedName>
    <alternativeName>
        <fullName evidence="5">2-polyprenyl-6-hydroxyphenol methylase</fullName>
        <ecNumber evidence="5">2.1.1.222</ecNumber>
    </alternativeName>
    <alternativeName>
        <fullName evidence="5">3-demethylubiquinone 3-O-methyltransferase</fullName>
        <ecNumber evidence="5">2.1.1.64</ecNumber>
    </alternativeName>
</protein>
<dbReference type="EC" id="2.1.1.64" evidence="5"/>
<dbReference type="PANTHER" id="PTHR43464">
    <property type="entry name" value="METHYLTRANSFERASE"/>
    <property type="match status" value="1"/>
</dbReference>
<dbReference type="AlphaFoldDB" id="A0A935KD09"/>
<evidence type="ECO:0000256" key="5">
    <source>
        <dbReference type="HAMAP-Rule" id="MF_00472"/>
    </source>
</evidence>
<feature type="binding site" evidence="5">
    <location>
        <position position="55"/>
    </location>
    <ligand>
        <name>S-adenosyl-L-methionine</name>
        <dbReference type="ChEBI" id="CHEBI:59789"/>
    </ligand>
</feature>
<dbReference type="GO" id="GO:0061542">
    <property type="term" value="F:3-demethylubiquinol 3-O-methyltransferase activity"/>
    <property type="evidence" value="ECO:0007669"/>
    <property type="project" value="UniProtKB-UniRule"/>
</dbReference>
<dbReference type="InterPro" id="IPR010233">
    <property type="entry name" value="UbiG_MeTrfase"/>
</dbReference>
<keyword evidence="4 5" id="KW-0949">S-adenosyl-L-methionine</keyword>
<dbReference type="HAMAP" id="MF_00472">
    <property type="entry name" value="UbiG"/>
    <property type="match status" value="1"/>
</dbReference>
<feature type="domain" description="Methyltransferase type 11" evidence="6">
    <location>
        <begin position="52"/>
        <end position="148"/>
    </location>
</feature>
<dbReference type="EMBL" id="JADJMS010000045">
    <property type="protein sequence ID" value="MBK7416441.1"/>
    <property type="molecule type" value="Genomic_DNA"/>
</dbReference>
<dbReference type="GO" id="GO:0102208">
    <property type="term" value="F:2-polyprenyl-6-hydroxyphenol methylase activity"/>
    <property type="evidence" value="ECO:0007669"/>
    <property type="project" value="UniProtKB-EC"/>
</dbReference>
<keyword evidence="3 5" id="KW-0831">Ubiquinone biosynthesis</keyword>
<keyword evidence="2 5" id="KW-0808">Transferase</keyword>
<dbReference type="InterPro" id="IPR029063">
    <property type="entry name" value="SAM-dependent_MTases_sf"/>
</dbReference>
<dbReference type="NCBIfam" id="TIGR01983">
    <property type="entry name" value="UbiG"/>
    <property type="match status" value="1"/>
</dbReference>
<accession>A0A935KD09</accession>
<dbReference type="Pfam" id="PF08241">
    <property type="entry name" value="Methyltransf_11"/>
    <property type="match status" value="1"/>
</dbReference>
<comment type="pathway">
    <text evidence="5">Cofactor biosynthesis; ubiquinone biosynthesis.</text>
</comment>
<dbReference type="GO" id="GO:0032259">
    <property type="term" value="P:methylation"/>
    <property type="evidence" value="ECO:0007669"/>
    <property type="project" value="UniProtKB-KW"/>
</dbReference>
<feature type="binding site" evidence="5">
    <location>
        <position position="120"/>
    </location>
    <ligand>
        <name>S-adenosyl-L-methionine</name>
        <dbReference type="ChEBI" id="CHEBI:59789"/>
    </ligand>
</feature>
<sequence length="232" mass="25699">MLNADPAELEKFGDLAHRWWDPNSEFKPLHDINPLRLDWIDSHVGLAGKRILDVGCGGGLLSEGMALRGADVTGIDLSDKPLAIAKLHLLESGQKVDYRKISVETLAAEMPDTFDAVTCLEMLEHVPNPSSVIASCARLVKPGGQIFFSTLNRNPKSYLFAVIGAEYVLKMLPKGTHDYAKFIKPSELARWSKMAQLEPAELIGMSYNPITKQYSLGKDTSVNYLMRVTRNL</sequence>
<proteinExistence type="inferred from homology"/>
<evidence type="ECO:0000259" key="6">
    <source>
        <dbReference type="Pfam" id="PF08241"/>
    </source>
</evidence>
<comment type="similarity">
    <text evidence="5">Belongs to the methyltransferase superfamily. UbiG/COQ3 family.</text>
</comment>
<reference evidence="7 8" key="1">
    <citation type="submission" date="2020-10" db="EMBL/GenBank/DDBJ databases">
        <title>Connecting structure to function with the recovery of over 1000 high-quality activated sludge metagenome-assembled genomes encoding full-length rRNA genes using long-read sequencing.</title>
        <authorList>
            <person name="Singleton C.M."/>
            <person name="Petriglieri F."/>
            <person name="Kristensen J.M."/>
            <person name="Kirkegaard R.H."/>
            <person name="Michaelsen T.Y."/>
            <person name="Andersen M.H."/>
            <person name="Karst S.M."/>
            <person name="Dueholm M.S."/>
            <person name="Nielsen P.H."/>
            <person name="Albertsen M."/>
        </authorList>
    </citation>
    <scope>NUCLEOTIDE SEQUENCE [LARGE SCALE GENOMIC DNA]</scope>
    <source>
        <strain evidence="7">EsbW_18-Q3-R4-48_BATAC.463</strain>
    </source>
</reference>
<feature type="binding site" evidence="5">
    <location>
        <position position="76"/>
    </location>
    <ligand>
        <name>S-adenosyl-L-methionine</name>
        <dbReference type="ChEBI" id="CHEBI:59789"/>
    </ligand>
</feature>
<comment type="caution">
    <text evidence="7">The sequence shown here is derived from an EMBL/GenBank/DDBJ whole genome shotgun (WGS) entry which is preliminary data.</text>
</comment>
<dbReference type="SUPFAM" id="SSF53335">
    <property type="entry name" value="S-adenosyl-L-methionine-dependent methyltransferases"/>
    <property type="match status" value="1"/>
</dbReference>
<comment type="function">
    <text evidence="5">O-methyltransferase that catalyzes the 2 O-methylation steps in the ubiquinone biosynthetic pathway.</text>
</comment>
<evidence type="ECO:0000256" key="3">
    <source>
        <dbReference type="ARBA" id="ARBA00022688"/>
    </source>
</evidence>
<comment type="catalytic activity">
    <reaction evidence="5">
        <text>a 3-(all-trans-polyprenyl)benzene-1,2-diol + S-adenosyl-L-methionine = a 2-methoxy-6-(all-trans-polyprenyl)phenol + S-adenosyl-L-homocysteine + H(+)</text>
        <dbReference type="Rhea" id="RHEA:31411"/>
        <dbReference type="Rhea" id="RHEA-COMP:9550"/>
        <dbReference type="Rhea" id="RHEA-COMP:9551"/>
        <dbReference type="ChEBI" id="CHEBI:15378"/>
        <dbReference type="ChEBI" id="CHEBI:57856"/>
        <dbReference type="ChEBI" id="CHEBI:59789"/>
        <dbReference type="ChEBI" id="CHEBI:62729"/>
        <dbReference type="ChEBI" id="CHEBI:62731"/>
        <dbReference type="EC" id="2.1.1.222"/>
    </reaction>
</comment>
<evidence type="ECO:0000313" key="8">
    <source>
        <dbReference type="Proteomes" id="UP000739411"/>
    </source>
</evidence>
<evidence type="ECO:0000256" key="1">
    <source>
        <dbReference type="ARBA" id="ARBA00022603"/>
    </source>
</evidence>
<feature type="binding site" evidence="5">
    <location>
        <position position="36"/>
    </location>
    <ligand>
        <name>S-adenosyl-L-methionine</name>
        <dbReference type="ChEBI" id="CHEBI:59789"/>
    </ligand>
</feature>